<keyword evidence="3" id="KW-0413">Isomerase</keyword>
<dbReference type="GO" id="GO:0016209">
    <property type="term" value="F:antioxidant activity"/>
    <property type="evidence" value="ECO:0007669"/>
    <property type="project" value="InterPro"/>
</dbReference>
<dbReference type="InterPro" id="IPR036249">
    <property type="entry name" value="Thioredoxin-like_sf"/>
</dbReference>
<reference evidence="4" key="1">
    <citation type="submission" date="2017-06" db="EMBL/GenBank/DDBJ databases">
        <authorList>
            <person name="Varghese N."/>
            <person name="Submissions S."/>
        </authorList>
    </citation>
    <scope>NUCLEOTIDE SEQUENCE [LARGE SCALE GENOMIC DNA]</scope>
    <source>
        <strain evidence="4">Ca-68</strain>
    </source>
</reference>
<protein>
    <submittedName>
        <fullName evidence="3">Thiol-disulfide isomerase or thioredoxin</fullName>
    </submittedName>
</protein>
<dbReference type="GO" id="GO:0015036">
    <property type="term" value="F:disulfide oxidoreductase activity"/>
    <property type="evidence" value="ECO:0007669"/>
    <property type="project" value="UniProtKB-ARBA"/>
</dbReference>
<dbReference type="InterPro" id="IPR013766">
    <property type="entry name" value="Thioredoxin_domain"/>
</dbReference>
<accession>A0A238ZFU1</accession>
<evidence type="ECO:0000256" key="1">
    <source>
        <dbReference type="ARBA" id="ARBA00023284"/>
    </source>
</evidence>
<dbReference type="PANTHER" id="PTHR42852:SF18">
    <property type="entry name" value="CHROMOSOME UNDETERMINED SCAFFOLD_47, WHOLE GENOME SHOTGUN SEQUENCE"/>
    <property type="match status" value="1"/>
</dbReference>
<keyword evidence="4" id="KW-1185">Reference proteome</keyword>
<dbReference type="CDD" id="cd02966">
    <property type="entry name" value="TlpA_like_family"/>
    <property type="match status" value="1"/>
</dbReference>
<dbReference type="EMBL" id="FZOA01000004">
    <property type="protein sequence ID" value="SNR81564.1"/>
    <property type="molecule type" value="Genomic_DNA"/>
</dbReference>
<sequence>MPLRRNKFKPGKGICLLAIAAIAGVALIAGQQFHEQPAEASISTSSFFAAHAIDTEGAEQALAQWQGQILVVNFWATWCAPCRTEMPELAALSRQYAGRLTVLGISLDDSDQMRAFSAETPMPYPLLAADVEGMSLSKSLGNSKSVVPHTVIIDSNGRIAGSFLGRISKASLEESLLPLLTVSPISHQ</sequence>
<dbReference type="PROSITE" id="PS00194">
    <property type="entry name" value="THIOREDOXIN_1"/>
    <property type="match status" value="1"/>
</dbReference>
<gene>
    <name evidence="3" type="ORF">SAMN05192560_1252</name>
</gene>
<dbReference type="InterPro" id="IPR000866">
    <property type="entry name" value="AhpC/TSA"/>
</dbReference>
<organism evidence="3 4">
    <name type="scientific">Methylobacillus rhizosphaerae</name>
    <dbReference type="NCBI Taxonomy" id="551994"/>
    <lineage>
        <taxon>Bacteria</taxon>
        <taxon>Pseudomonadati</taxon>
        <taxon>Pseudomonadota</taxon>
        <taxon>Betaproteobacteria</taxon>
        <taxon>Nitrosomonadales</taxon>
        <taxon>Methylophilaceae</taxon>
        <taxon>Methylobacillus</taxon>
    </lineage>
</organism>
<dbReference type="Pfam" id="PF00578">
    <property type="entry name" value="AhpC-TSA"/>
    <property type="match status" value="1"/>
</dbReference>
<dbReference type="InterPro" id="IPR017937">
    <property type="entry name" value="Thioredoxin_CS"/>
</dbReference>
<evidence type="ECO:0000259" key="2">
    <source>
        <dbReference type="PROSITE" id="PS51352"/>
    </source>
</evidence>
<evidence type="ECO:0000313" key="4">
    <source>
        <dbReference type="Proteomes" id="UP000198305"/>
    </source>
</evidence>
<dbReference type="PROSITE" id="PS51352">
    <property type="entry name" value="THIOREDOXIN_2"/>
    <property type="match status" value="1"/>
</dbReference>
<name>A0A238ZFU1_9PROT</name>
<dbReference type="SUPFAM" id="SSF52833">
    <property type="entry name" value="Thioredoxin-like"/>
    <property type="match status" value="1"/>
</dbReference>
<dbReference type="PANTHER" id="PTHR42852">
    <property type="entry name" value="THIOL:DISULFIDE INTERCHANGE PROTEIN DSBE"/>
    <property type="match status" value="1"/>
</dbReference>
<dbReference type="GO" id="GO:0016853">
    <property type="term" value="F:isomerase activity"/>
    <property type="evidence" value="ECO:0007669"/>
    <property type="project" value="UniProtKB-KW"/>
</dbReference>
<keyword evidence="1" id="KW-0676">Redox-active center</keyword>
<proteinExistence type="predicted"/>
<dbReference type="AlphaFoldDB" id="A0A238ZFU1"/>
<dbReference type="Proteomes" id="UP000198305">
    <property type="component" value="Unassembled WGS sequence"/>
</dbReference>
<dbReference type="RefSeq" id="WP_089375355.1">
    <property type="nucleotide sequence ID" value="NZ_FZOA01000004.1"/>
</dbReference>
<evidence type="ECO:0000313" key="3">
    <source>
        <dbReference type="EMBL" id="SNR81564.1"/>
    </source>
</evidence>
<feature type="domain" description="Thioredoxin" evidence="2">
    <location>
        <begin position="27"/>
        <end position="181"/>
    </location>
</feature>
<dbReference type="Gene3D" id="3.40.30.10">
    <property type="entry name" value="Glutaredoxin"/>
    <property type="match status" value="1"/>
</dbReference>
<dbReference type="InterPro" id="IPR050553">
    <property type="entry name" value="Thioredoxin_ResA/DsbE_sf"/>
</dbReference>
<dbReference type="OrthoDB" id="9811352at2"/>